<feature type="domain" description="Glycoside hydrolase family 31 TIM barrel" evidence="4">
    <location>
        <begin position="245"/>
        <end position="571"/>
    </location>
</feature>
<dbReference type="Pfam" id="PF01055">
    <property type="entry name" value="Glyco_hydro_31_2nd"/>
    <property type="match status" value="1"/>
</dbReference>
<dbReference type="GO" id="GO:0004553">
    <property type="term" value="F:hydrolase activity, hydrolyzing O-glycosyl compounds"/>
    <property type="evidence" value="ECO:0007669"/>
    <property type="project" value="InterPro"/>
</dbReference>
<feature type="chain" id="PRO_5040942997" evidence="3">
    <location>
        <begin position="25"/>
        <end position="769"/>
    </location>
</feature>
<keyword evidence="3" id="KW-0732">Signal</keyword>
<dbReference type="InterPro" id="IPR051816">
    <property type="entry name" value="Glycosyl_Hydrolase_31"/>
</dbReference>
<dbReference type="CDD" id="cd14752">
    <property type="entry name" value="GH31_N"/>
    <property type="match status" value="1"/>
</dbReference>
<keyword evidence="9" id="KW-1185">Reference proteome</keyword>
<dbReference type="CDD" id="cd06591">
    <property type="entry name" value="GH31_xylosidase_XylS"/>
    <property type="match status" value="1"/>
</dbReference>
<proteinExistence type="inferred from homology"/>
<evidence type="ECO:0000256" key="1">
    <source>
        <dbReference type="ARBA" id="ARBA00007806"/>
    </source>
</evidence>
<sequence length="769" mass="88005">MIKNPHGKLSLLSFLLLLITHVGLCQNFTKTNTGIKTSVDGLTVEVQFFNSRIVRVIKAPEGTSFNKQSLSVIKTPAATPLQIQQQGNAVLLKSEALQVALDLQTGKVAFSNLNGGLLFTEKDYGSQFTAIKDVNKNTYSVRQAFRLDKDEVIYGLGQQQNGKMNQRGQKVFLRQDNTKVCIPFFQSVKGYGVFWDNYAPTTFLDNPHETSFDSEVGDGSDYYFLYGGSADGVIAQMRDLTGQAPLMPLWVYGFNQSRERYRTQYELLNVVKKYRSLKVPLDGIIQDWQYWGKDSNWNAMSFEPSTYPRPKELIDSVHQLNAHIFFVAWPGFGPNTPQYKELKEKKMLLNFETYPPRFMSTPYDVYNPMARDIYWRYLDKGVFSLNSDAWWLDSSEPDHSNLKESDFDLPTYLGTFRSVRNAFPLQHVGGVYDHQRQSTSDKRVMILTRSAFAGQQRYGANTWSGDVHSNWETLRKQVPAGLNFSLCGIPYWNTDIGGFIGEGFPKGAKNPEFQELYTRWMQFATFTPMMRSHGTSIPREIYQFGNRGEWPFDVQEKFINLRYQLLPYLYATAWDVTSHSGSIIRALYMDFVNDKKVYDIDNEYLFGKSFLVSPVTDKGTTTQSVYLPAGAVWYDFWTGERTDGGKAVDKATPIDIIPLYVKGGSIVPWGPKVQYAEEKKWNNLELRIYPGADAAFTLYEDENNNYNYEQGKYAEITFNWNDQARTLTIKDRKGSFPGMLSTRKFNIVLVNNQNSKTITYKGKEVTAKF</sequence>
<dbReference type="EMBL" id="JAOTIF010000039">
    <property type="protein sequence ID" value="MCU7552629.1"/>
    <property type="molecule type" value="Genomic_DNA"/>
</dbReference>
<dbReference type="Pfam" id="PF17137">
    <property type="entry name" value="DUF5110"/>
    <property type="match status" value="1"/>
</dbReference>
<dbReference type="PANTHER" id="PTHR43863">
    <property type="entry name" value="HYDROLASE, PUTATIVE (AFU_ORTHOLOGUE AFUA_1G03140)-RELATED"/>
    <property type="match status" value="1"/>
</dbReference>
<dbReference type="PANTHER" id="PTHR43863:SF2">
    <property type="entry name" value="MALTASE-GLUCOAMYLASE"/>
    <property type="match status" value="1"/>
</dbReference>
<dbReference type="InterPro" id="IPR033403">
    <property type="entry name" value="DUF5110"/>
</dbReference>
<evidence type="ECO:0000256" key="3">
    <source>
        <dbReference type="SAM" id="SignalP"/>
    </source>
</evidence>
<evidence type="ECO:0000259" key="6">
    <source>
        <dbReference type="Pfam" id="PF17137"/>
    </source>
</evidence>
<feature type="signal peptide" evidence="3">
    <location>
        <begin position="1"/>
        <end position="24"/>
    </location>
</feature>
<evidence type="ECO:0000313" key="8">
    <source>
        <dbReference type="EMBL" id="MCU7552629.1"/>
    </source>
</evidence>
<feature type="domain" description="Glycosyl hydrolase family 31 C-terminal" evidence="7">
    <location>
        <begin position="582"/>
        <end position="667"/>
    </location>
</feature>
<dbReference type="RefSeq" id="WP_279300066.1">
    <property type="nucleotide sequence ID" value="NZ_JAOTIF010000039.1"/>
</dbReference>
<name>A0A9X2XQ48_9BACT</name>
<dbReference type="GO" id="GO:0005975">
    <property type="term" value="P:carbohydrate metabolic process"/>
    <property type="evidence" value="ECO:0007669"/>
    <property type="project" value="InterPro"/>
</dbReference>
<dbReference type="InterPro" id="IPR011013">
    <property type="entry name" value="Gal_mutarotase_sf_dom"/>
</dbReference>
<feature type="domain" description="DUF5110" evidence="6">
    <location>
        <begin position="683"/>
        <end position="751"/>
    </location>
</feature>
<dbReference type="InterPro" id="IPR000322">
    <property type="entry name" value="Glyco_hydro_31_TIM"/>
</dbReference>
<keyword evidence="2 8" id="KW-0378">Hydrolase</keyword>
<protein>
    <submittedName>
        <fullName evidence="8">Glycoside hydrolase family 31 protein</fullName>
    </submittedName>
</protein>
<organism evidence="8 9">
    <name type="scientific">Paraflavisolibacter caeni</name>
    <dbReference type="NCBI Taxonomy" id="2982496"/>
    <lineage>
        <taxon>Bacteria</taxon>
        <taxon>Pseudomonadati</taxon>
        <taxon>Bacteroidota</taxon>
        <taxon>Chitinophagia</taxon>
        <taxon>Chitinophagales</taxon>
        <taxon>Chitinophagaceae</taxon>
        <taxon>Paraflavisolibacter</taxon>
    </lineage>
</organism>
<dbReference type="SUPFAM" id="SSF51011">
    <property type="entry name" value="Glycosyl hydrolase domain"/>
    <property type="match status" value="1"/>
</dbReference>
<evidence type="ECO:0000313" key="9">
    <source>
        <dbReference type="Proteomes" id="UP001155483"/>
    </source>
</evidence>
<accession>A0A9X2XQ48</accession>
<dbReference type="InterPro" id="IPR017853">
    <property type="entry name" value="GH"/>
</dbReference>
<dbReference type="Gene3D" id="2.60.40.1180">
    <property type="entry name" value="Golgi alpha-mannosidase II"/>
    <property type="match status" value="2"/>
</dbReference>
<dbReference type="Pfam" id="PF21365">
    <property type="entry name" value="Glyco_hydro_31_3rd"/>
    <property type="match status" value="1"/>
</dbReference>
<evidence type="ECO:0000259" key="4">
    <source>
        <dbReference type="Pfam" id="PF01055"/>
    </source>
</evidence>
<dbReference type="Proteomes" id="UP001155483">
    <property type="component" value="Unassembled WGS sequence"/>
</dbReference>
<feature type="domain" description="Glycoside hydrolase family 31 N-terminal" evidence="5">
    <location>
        <begin position="43"/>
        <end position="203"/>
    </location>
</feature>
<comment type="caution">
    <text evidence="8">The sequence shown here is derived from an EMBL/GenBank/DDBJ whole genome shotgun (WGS) entry which is preliminary data.</text>
</comment>
<reference evidence="8" key="2">
    <citation type="submission" date="2023-04" db="EMBL/GenBank/DDBJ databases">
        <title>Paracnuella aquatica gen. nov., sp. nov., a member of the family Chitinophagaceae isolated from a hot spring.</title>
        <authorList>
            <person name="Wang C."/>
        </authorList>
    </citation>
    <scope>NUCLEOTIDE SEQUENCE</scope>
    <source>
        <strain evidence="8">LB-8</strain>
    </source>
</reference>
<dbReference type="InterPro" id="IPR025887">
    <property type="entry name" value="Glyco_hydro_31_N_dom"/>
</dbReference>
<dbReference type="InterPro" id="IPR048395">
    <property type="entry name" value="Glyco_hydro_31_C"/>
</dbReference>
<dbReference type="SUPFAM" id="SSF74650">
    <property type="entry name" value="Galactose mutarotase-like"/>
    <property type="match status" value="1"/>
</dbReference>
<evidence type="ECO:0000259" key="7">
    <source>
        <dbReference type="Pfam" id="PF21365"/>
    </source>
</evidence>
<dbReference type="Pfam" id="PF13802">
    <property type="entry name" value="Gal_mutarotas_2"/>
    <property type="match status" value="1"/>
</dbReference>
<evidence type="ECO:0000259" key="5">
    <source>
        <dbReference type="Pfam" id="PF13802"/>
    </source>
</evidence>
<comment type="similarity">
    <text evidence="1 2">Belongs to the glycosyl hydrolase 31 family.</text>
</comment>
<evidence type="ECO:0000256" key="2">
    <source>
        <dbReference type="RuleBase" id="RU361185"/>
    </source>
</evidence>
<dbReference type="InterPro" id="IPR013780">
    <property type="entry name" value="Glyco_hydro_b"/>
</dbReference>
<dbReference type="AlphaFoldDB" id="A0A9X2XQ48"/>
<reference evidence="8" key="1">
    <citation type="submission" date="2022-09" db="EMBL/GenBank/DDBJ databases">
        <authorList>
            <person name="Yuan C."/>
            <person name="Ke Z."/>
        </authorList>
    </citation>
    <scope>NUCLEOTIDE SEQUENCE</scope>
    <source>
        <strain evidence="8">LB-8</strain>
    </source>
</reference>
<keyword evidence="2" id="KW-0326">Glycosidase</keyword>
<dbReference type="SUPFAM" id="SSF51445">
    <property type="entry name" value="(Trans)glycosidases"/>
    <property type="match status" value="1"/>
</dbReference>
<dbReference type="GO" id="GO:0030246">
    <property type="term" value="F:carbohydrate binding"/>
    <property type="evidence" value="ECO:0007669"/>
    <property type="project" value="InterPro"/>
</dbReference>
<gene>
    <name evidence="8" type="ORF">OCK74_26150</name>
</gene>
<dbReference type="Gene3D" id="2.60.40.1760">
    <property type="entry name" value="glycosyl hydrolase (family 31)"/>
    <property type="match status" value="1"/>
</dbReference>
<dbReference type="Gene3D" id="3.20.20.80">
    <property type="entry name" value="Glycosidases"/>
    <property type="match status" value="1"/>
</dbReference>